<dbReference type="NCBIfam" id="TIGR00449">
    <property type="entry name" value="tgt_general"/>
    <property type="match status" value="1"/>
</dbReference>
<dbReference type="GO" id="GO:0008479">
    <property type="term" value="F:tRNA-guanosine(34) queuine transglycosylase activity"/>
    <property type="evidence" value="ECO:0007669"/>
    <property type="project" value="TreeGrafter"/>
</dbReference>
<dbReference type="SUPFAM" id="SSF51713">
    <property type="entry name" value="tRNA-guanine transglycosylase"/>
    <property type="match status" value="1"/>
</dbReference>
<comment type="caution">
    <text evidence="3">The sequence shown here is derived from an EMBL/GenBank/DDBJ whole genome shotgun (WGS) entry which is preliminary data.</text>
</comment>
<reference evidence="3" key="1">
    <citation type="submission" date="2020-06" db="EMBL/GenBank/DDBJ databases">
        <title>Draft genome of Bugula neritina, a colonial animal packing powerful symbionts and potential medicines.</title>
        <authorList>
            <person name="Rayko M."/>
        </authorList>
    </citation>
    <scope>NUCLEOTIDE SEQUENCE [LARGE SCALE GENOMIC DNA]</scope>
    <source>
        <strain evidence="3">Kwan_BN1</strain>
    </source>
</reference>
<feature type="domain" description="tRNA-guanine(15) transglycosylase-like" evidence="2">
    <location>
        <begin position="1"/>
        <end position="103"/>
    </location>
</feature>
<dbReference type="Proteomes" id="UP000593567">
    <property type="component" value="Unassembled WGS sequence"/>
</dbReference>
<dbReference type="Gene3D" id="3.20.20.105">
    <property type="entry name" value="Queuine tRNA-ribosyltransferase-like"/>
    <property type="match status" value="1"/>
</dbReference>
<dbReference type="PANTHER" id="PTHR43530">
    <property type="entry name" value="QUEUINE TRNA-RIBOSYLTRANSFERASE CATALYTIC SUBUNIT 1"/>
    <property type="match status" value="1"/>
</dbReference>
<dbReference type="InterPro" id="IPR036511">
    <property type="entry name" value="TGT-like_sf"/>
</dbReference>
<dbReference type="GO" id="GO:0006400">
    <property type="term" value="P:tRNA modification"/>
    <property type="evidence" value="ECO:0007669"/>
    <property type="project" value="InterPro"/>
</dbReference>
<dbReference type="GO" id="GO:0005829">
    <property type="term" value="C:cytosol"/>
    <property type="evidence" value="ECO:0007669"/>
    <property type="project" value="TreeGrafter"/>
</dbReference>
<accession>A0A7J7JPT0</accession>
<keyword evidence="4" id="KW-1185">Reference proteome</keyword>
<evidence type="ECO:0000313" key="3">
    <source>
        <dbReference type="EMBL" id="KAF6027893.1"/>
    </source>
</evidence>
<evidence type="ECO:0000259" key="2">
    <source>
        <dbReference type="Pfam" id="PF01702"/>
    </source>
</evidence>
<dbReference type="EMBL" id="VXIV02002008">
    <property type="protein sequence ID" value="KAF6027893.1"/>
    <property type="molecule type" value="Genomic_DNA"/>
</dbReference>
<gene>
    <name evidence="3" type="ORF">EB796_013794</name>
</gene>
<protein>
    <submittedName>
        <fullName evidence="3">QTRT1</fullName>
    </submittedName>
</protein>
<dbReference type="AlphaFoldDB" id="A0A7J7JPT0"/>
<organism evidence="3 4">
    <name type="scientific">Bugula neritina</name>
    <name type="common">Brown bryozoan</name>
    <name type="synonym">Sertularia neritina</name>
    <dbReference type="NCBI Taxonomy" id="10212"/>
    <lineage>
        <taxon>Eukaryota</taxon>
        <taxon>Metazoa</taxon>
        <taxon>Spiralia</taxon>
        <taxon>Lophotrochozoa</taxon>
        <taxon>Bryozoa</taxon>
        <taxon>Gymnolaemata</taxon>
        <taxon>Cheilostomatida</taxon>
        <taxon>Flustrina</taxon>
        <taxon>Buguloidea</taxon>
        <taxon>Bugulidae</taxon>
        <taxon>Bugula</taxon>
    </lineage>
</organism>
<dbReference type="OrthoDB" id="10249838at2759"/>
<proteinExistence type="predicted"/>
<dbReference type="PANTHER" id="PTHR43530:SF1">
    <property type="entry name" value="QUEUINE TRNA-RIBOSYLTRANSFERASE CATALYTIC SUBUNIT 1"/>
    <property type="match status" value="1"/>
</dbReference>
<name>A0A7J7JPT0_BUGNE</name>
<evidence type="ECO:0000313" key="4">
    <source>
        <dbReference type="Proteomes" id="UP000593567"/>
    </source>
</evidence>
<evidence type="ECO:0000256" key="1">
    <source>
        <dbReference type="ARBA" id="ARBA00022833"/>
    </source>
</evidence>
<sequence length="127" mass="14606">MYDCVFPSRTARFGVALVPSGSINLKKSVYRKDFTALDDNCGCSTCKTYTKAYIHSIVTQETVACHLITIHNIAYQLNLMNTMRESIKQDKFPEFVQQFMKTQYPDKNYPQWAVDALQSVEITLLYT</sequence>
<dbReference type="InterPro" id="IPR002616">
    <property type="entry name" value="tRNA_ribo_trans-like"/>
</dbReference>
<keyword evidence="1" id="KW-0862">Zinc</keyword>
<dbReference type="Pfam" id="PF01702">
    <property type="entry name" value="TGT"/>
    <property type="match status" value="1"/>
</dbReference>